<feature type="transmembrane region" description="Helical" evidence="6">
    <location>
        <begin position="440"/>
        <end position="461"/>
    </location>
</feature>
<dbReference type="CDD" id="cd13124">
    <property type="entry name" value="MATE_SpoVB_like"/>
    <property type="match status" value="1"/>
</dbReference>
<feature type="transmembrane region" description="Helical" evidence="6">
    <location>
        <begin position="12"/>
        <end position="36"/>
    </location>
</feature>
<keyword evidence="8" id="KW-1185">Reference proteome</keyword>
<organism evidence="7 8">
    <name type="scientific">Amphibacillus indicireducens</name>
    <dbReference type="NCBI Taxonomy" id="1076330"/>
    <lineage>
        <taxon>Bacteria</taxon>
        <taxon>Bacillati</taxon>
        <taxon>Bacillota</taxon>
        <taxon>Bacilli</taxon>
        <taxon>Bacillales</taxon>
        <taxon>Bacillaceae</taxon>
        <taxon>Amphibacillus</taxon>
    </lineage>
</organism>
<comment type="caution">
    <text evidence="7">The sequence shown here is derived from an EMBL/GenBank/DDBJ whole genome shotgun (WGS) entry which is preliminary data.</text>
</comment>
<feature type="transmembrane region" description="Helical" evidence="6">
    <location>
        <begin position="155"/>
        <end position="176"/>
    </location>
</feature>
<dbReference type="InterPro" id="IPR014249">
    <property type="entry name" value="Spore_V_B"/>
</dbReference>
<feature type="transmembrane region" description="Helical" evidence="6">
    <location>
        <begin position="251"/>
        <end position="272"/>
    </location>
</feature>
<feature type="transmembrane region" description="Helical" evidence="6">
    <location>
        <begin position="412"/>
        <end position="433"/>
    </location>
</feature>
<evidence type="ECO:0000256" key="4">
    <source>
        <dbReference type="ARBA" id="ARBA00022989"/>
    </source>
</evidence>
<dbReference type="Pfam" id="PF01943">
    <property type="entry name" value="Polysacc_synt"/>
    <property type="match status" value="1"/>
</dbReference>
<dbReference type="InterPro" id="IPR002797">
    <property type="entry name" value="Polysacc_synth"/>
</dbReference>
<evidence type="ECO:0000313" key="7">
    <source>
        <dbReference type="EMBL" id="GAA4064389.1"/>
    </source>
</evidence>
<dbReference type="InterPro" id="IPR024923">
    <property type="entry name" value="PG_synth_SpoVB"/>
</dbReference>
<dbReference type="PIRSF" id="PIRSF038958">
    <property type="entry name" value="PG_synth_SpoVB"/>
    <property type="match status" value="1"/>
</dbReference>
<evidence type="ECO:0000313" key="8">
    <source>
        <dbReference type="Proteomes" id="UP001501734"/>
    </source>
</evidence>
<protein>
    <submittedName>
        <fullName evidence="7">Stage V sporulation protein B</fullName>
    </submittedName>
</protein>
<keyword evidence="4 6" id="KW-1133">Transmembrane helix</keyword>
<evidence type="ECO:0000256" key="2">
    <source>
        <dbReference type="ARBA" id="ARBA00022475"/>
    </source>
</evidence>
<dbReference type="RefSeq" id="WP_344910690.1">
    <property type="nucleotide sequence ID" value="NZ_BAABDL010000048.1"/>
</dbReference>
<evidence type="ECO:0000256" key="1">
    <source>
        <dbReference type="ARBA" id="ARBA00004651"/>
    </source>
</evidence>
<feature type="transmembrane region" description="Helical" evidence="6">
    <location>
        <begin position="387"/>
        <end position="406"/>
    </location>
</feature>
<dbReference type="InterPro" id="IPR050833">
    <property type="entry name" value="Poly_Biosynth_Transport"/>
</dbReference>
<dbReference type="PANTHER" id="PTHR30250">
    <property type="entry name" value="PST FAMILY PREDICTED COLANIC ACID TRANSPORTER"/>
    <property type="match status" value="1"/>
</dbReference>
<feature type="transmembrane region" description="Helical" evidence="6">
    <location>
        <begin position="42"/>
        <end position="64"/>
    </location>
</feature>
<accession>A0ABP7VCK1</accession>
<dbReference type="NCBIfam" id="TIGR02900">
    <property type="entry name" value="spore_V_B"/>
    <property type="match status" value="1"/>
</dbReference>
<evidence type="ECO:0000256" key="5">
    <source>
        <dbReference type="ARBA" id="ARBA00023136"/>
    </source>
</evidence>
<keyword evidence="5 6" id="KW-0472">Membrane</keyword>
<sequence length="513" mass="56963">MTKQSFLKGTVILIGAGLVTRIIGFFNRIIMVRLIGEEGIGLYNMAIPTLFLVYTLSQIGLPTAIAKRVAEANAQNNHHQVKRILIGSLILTAGLSLLFVALIIVTAPYLAKYLLTDTRTVYPLLAMTPMIPITGLTSVLRGYFQGMQNMKPQSYAQVIEQIVRIATISLFVNLLIPYGIEFAVVGAMLSGIAGELISFLYLLSYFKLKKATQLRSRFLLSFKKGQETIKSLFSIAIPSTGSRLISSLSSFLEPILVAQSLAFAGFTTAVITKQYGLLTGYAMPLLFFPTFITHALAIALIPNISEADARNAHVTIHYRINQAIRISFVSGAIATVILLLFSEPILELMYSNSQASDLIRFLAPFYLFVYLQFPLNSALQALDYAKVAMWNTLIATIVKYIILVIFTSQVKFGLYGTVLALAVTAILTTLLHYTSLKKLIDYHFGLINLVKMICLFTMTYLTGKGLMLLIPNYQVNPVNLLALIIILTTIYLGYVFLLKIISFEELKPLFRKR</sequence>
<evidence type="ECO:0000256" key="3">
    <source>
        <dbReference type="ARBA" id="ARBA00022692"/>
    </source>
</evidence>
<reference evidence="8" key="1">
    <citation type="journal article" date="2019" name="Int. J. Syst. Evol. Microbiol.">
        <title>The Global Catalogue of Microorganisms (GCM) 10K type strain sequencing project: providing services to taxonomists for standard genome sequencing and annotation.</title>
        <authorList>
            <consortium name="The Broad Institute Genomics Platform"/>
            <consortium name="The Broad Institute Genome Sequencing Center for Infectious Disease"/>
            <person name="Wu L."/>
            <person name="Ma J."/>
        </authorList>
    </citation>
    <scope>NUCLEOTIDE SEQUENCE [LARGE SCALE GENOMIC DNA]</scope>
    <source>
        <strain evidence="8">JCM 17250</strain>
    </source>
</reference>
<gene>
    <name evidence="7" type="primary">spoVB</name>
    <name evidence="7" type="ORF">GCM10022410_08650</name>
</gene>
<comment type="subcellular location">
    <subcellularLocation>
        <location evidence="1">Cell membrane</location>
        <topology evidence="1">Multi-pass membrane protein</topology>
    </subcellularLocation>
</comment>
<feature type="transmembrane region" description="Helical" evidence="6">
    <location>
        <begin position="122"/>
        <end position="143"/>
    </location>
</feature>
<feature type="transmembrane region" description="Helical" evidence="6">
    <location>
        <begin position="84"/>
        <end position="110"/>
    </location>
</feature>
<feature type="transmembrane region" description="Helical" evidence="6">
    <location>
        <begin position="182"/>
        <end position="206"/>
    </location>
</feature>
<feature type="transmembrane region" description="Helical" evidence="6">
    <location>
        <begin position="358"/>
        <end position="375"/>
    </location>
</feature>
<proteinExistence type="predicted"/>
<dbReference type="EMBL" id="BAABDL010000048">
    <property type="protein sequence ID" value="GAA4064389.1"/>
    <property type="molecule type" value="Genomic_DNA"/>
</dbReference>
<feature type="transmembrane region" description="Helical" evidence="6">
    <location>
        <begin position="481"/>
        <end position="503"/>
    </location>
</feature>
<feature type="transmembrane region" description="Helical" evidence="6">
    <location>
        <begin position="323"/>
        <end position="346"/>
    </location>
</feature>
<keyword evidence="3 6" id="KW-0812">Transmembrane</keyword>
<dbReference type="Proteomes" id="UP001501734">
    <property type="component" value="Unassembled WGS sequence"/>
</dbReference>
<feature type="transmembrane region" description="Helical" evidence="6">
    <location>
        <begin position="278"/>
        <end position="302"/>
    </location>
</feature>
<evidence type="ECO:0000256" key="6">
    <source>
        <dbReference type="SAM" id="Phobius"/>
    </source>
</evidence>
<name>A0ABP7VCK1_9BACI</name>
<keyword evidence="2" id="KW-1003">Cell membrane</keyword>
<dbReference type="PANTHER" id="PTHR30250:SF24">
    <property type="entry name" value="STAGE V SPORULATION PROTEIN B"/>
    <property type="match status" value="1"/>
</dbReference>